<dbReference type="InterPro" id="IPR007055">
    <property type="entry name" value="BON_dom"/>
</dbReference>
<dbReference type="RefSeq" id="WP_054657854.1">
    <property type="nucleotide sequence ID" value="NZ_BAZI01000041.1"/>
</dbReference>
<dbReference type="Proteomes" id="UP000050836">
    <property type="component" value="Unassembled WGS sequence"/>
</dbReference>
<organism evidence="3 4">
    <name type="scientific">Stenotrophomonas pictorum JCM 9942</name>
    <dbReference type="NCBI Taxonomy" id="1236960"/>
    <lineage>
        <taxon>Bacteria</taxon>
        <taxon>Pseudomonadati</taxon>
        <taxon>Pseudomonadota</taxon>
        <taxon>Gammaproteobacteria</taxon>
        <taxon>Lysobacterales</taxon>
        <taxon>Lysobacteraceae</taxon>
        <taxon>Stenotrophomonas</taxon>
    </lineage>
</organism>
<feature type="chain" id="PRO_5006390761" description="BON domain-containing protein" evidence="1">
    <location>
        <begin position="24"/>
        <end position="118"/>
    </location>
</feature>
<feature type="signal peptide" evidence="1">
    <location>
        <begin position="1"/>
        <end position="23"/>
    </location>
</feature>
<dbReference type="Gene3D" id="3.30.1340.30">
    <property type="match status" value="1"/>
</dbReference>
<comment type="caution">
    <text evidence="3">The sequence shown here is derived from an EMBL/GenBank/DDBJ whole genome shotgun (WGS) entry which is preliminary data.</text>
</comment>
<evidence type="ECO:0000259" key="2">
    <source>
        <dbReference type="PROSITE" id="PS50914"/>
    </source>
</evidence>
<dbReference type="AlphaFoldDB" id="A0A0R0AH30"/>
<feature type="domain" description="BON" evidence="2">
    <location>
        <begin position="44"/>
        <end position="113"/>
    </location>
</feature>
<sequence length="118" mass="12258">MNKTTRGFVLGLVCTLLVDAAIAQPASGTDAVPTPPADASTASGDAWISTRIKAALVPLVRERRAQIAVEVSQGRVVLAGTVEGELTRQQIIALCMQTRGVATVDASALKITGFAMPR</sequence>
<gene>
    <name evidence="3" type="ORF">ARC78_05445</name>
</gene>
<keyword evidence="1" id="KW-0732">Signal</keyword>
<name>A0A0R0AH30_9GAMM</name>
<accession>A0A0R0AH30</accession>
<evidence type="ECO:0000256" key="1">
    <source>
        <dbReference type="SAM" id="SignalP"/>
    </source>
</evidence>
<dbReference type="PROSITE" id="PS50914">
    <property type="entry name" value="BON"/>
    <property type="match status" value="1"/>
</dbReference>
<dbReference type="EMBL" id="LLXS01000008">
    <property type="protein sequence ID" value="KRG44239.1"/>
    <property type="molecule type" value="Genomic_DNA"/>
</dbReference>
<evidence type="ECO:0000313" key="3">
    <source>
        <dbReference type="EMBL" id="KRG44239.1"/>
    </source>
</evidence>
<evidence type="ECO:0000313" key="4">
    <source>
        <dbReference type="Proteomes" id="UP000050836"/>
    </source>
</evidence>
<protein>
    <recommendedName>
        <fullName evidence="2">BON domain-containing protein</fullName>
    </recommendedName>
</protein>
<dbReference type="OrthoDB" id="8910395at2"/>
<dbReference type="Pfam" id="PF04972">
    <property type="entry name" value="BON"/>
    <property type="match status" value="1"/>
</dbReference>
<proteinExistence type="predicted"/>
<keyword evidence="4" id="KW-1185">Reference proteome</keyword>
<reference evidence="3 4" key="1">
    <citation type="submission" date="2015-10" db="EMBL/GenBank/DDBJ databases">
        <title>Genome sequencing and analysis of members of genus Stenotrophomonas.</title>
        <authorList>
            <person name="Patil P.P."/>
            <person name="Midha S."/>
            <person name="Patil P.B."/>
        </authorList>
    </citation>
    <scope>NUCLEOTIDE SEQUENCE [LARGE SCALE GENOMIC DNA]</scope>
    <source>
        <strain evidence="3 4">JCM 9942</strain>
    </source>
</reference>